<accession>A0ABP9PC88</accession>
<reference evidence="3" key="1">
    <citation type="journal article" date="2019" name="Int. J. Syst. Evol. Microbiol.">
        <title>The Global Catalogue of Microorganisms (GCM) 10K type strain sequencing project: providing services to taxonomists for standard genome sequencing and annotation.</title>
        <authorList>
            <consortium name="The Broad Institute Genomics Platform"/>
            <consortium name="The Broad Institute Genome Sequencing Center for Infectious Disease"/>
            <person name="Wu L."/>
            <person name="Ma J."/>
        </authorList>
    </citation>
    <scope>NUCLEOTIDE SEQUENCE [LARGE SCALE GENOMIC DNA]</scope>
    <source>
        <strain evidence="3">JCM 18459</strain>
    </source>
</reference>
<dbReference type="Pfam" id="PF05995">
    <property type="entry name" value="CDO_I"/>
    <property type="match status" value="1"/>
</dbReference>
<dbReference type="EMBL" id="BAABKG010000001">
    <property type="protein sequence ID" value="GAA5141286.1"/>
    <property type="molecule type" value="Genomic_DNA"/>
</dbReference>
<dbReference type="Proteomes" id="UP001500221">
    <property type="component" value="Unassembled WGS sequence"/>
</dbReference>
<dbReference type="InterPro" id="IPR011051">
    <property type="entry name" value="RmlC_Cupin_sf"/>
</dbReference>
<dbReference type="SUPFAM" id="SSF51182">
    <property type="entry name" value="RmlC-like cupins"/>
    <property type="match status" value="1"/>
</dbReference>
<evidence type="ECO:0000313" key="3">
    <source>
        <dbReference type="Proteomes" id="UP001500221"/>
    </source>
</evidence>
<dbReference type="CDD" id="cd10548">
    <property type="entry name" value="cupin_CDO"/>
    <property type="match status" value="1"/>
</dbReference>
<sequence length="194" mass="21007">MTLTAASSPAALSLLSADDLPDLPGRELSSRELRTWVRELASRPELWEHLVARPVLDVADGADAVPGGPEGGRHYVSLYRDADIDVWLLCWDTTDDTGWHDHDTSAGAVAVTRGAVTESRPRLGGTPATKTVKAGRTFAFGPDHIHRMGGAIDGSVSIHAYSPPLWRMGQYSISDSGVMRRFSVSYADELRPLD</sequence>
<name>A0ABP9PC88_9ACTN</name>
<dbReference type="RefSeq" id="WP_345453673.1">
    <property type="nucleotide sequence ID" value="NZ_BAABKG010000001.1"/>
</dbReference>
<evidence type="ECO:0008006" key="4">
    <source>
        <dbReference type="Google" id="ProtNLM"/>
    </source>
</evidence>
<comment type="similarity">
    <text evidence="1">Belongs to the cysteine dioxygenase family.</text>
</comment>
<evidence type="ECO:0000313" key="2">
    <source>
        <dbReference type="EMBL" id="GAA5141286.1"/>
    </source>
</evidence>
<dbReference type="InterPro" id="IPR010300">
    <property type="entry name" value="CDO_1"/>
</dbReference>
<evidence type="ECO:0000256" key="1">
    <source>
        <dbReference type="ARBA" id="ARBA00006622"/>
    </source>
</evidence>
<organism evidence="2 3">
    <name type="scientific">Nocardioides marinquilinus</name>
    <dbReference type="NCBI Taxonomy" id="1210400"/>
    <lineage>
        <taxon>Bacteria</taxon>
        <taxon>Bacillati</taxon>
        <taxon>Actinomycetota</taxon>
        <taxon>Actinomycetes</taxon>
        <taxon>Propionibacteriales</taxon>
        <taxon>Nocardioidaceae</taxon>
        <taxon>Nocardioides</taxon>
    </lineage>
</organism>
<proteinExistence type="inferred from homology"/>
<gene>
    <name evidence="2" type="ORF">GCM10023340_02750</name>
</gene>
<dbReference type="Gene3D" id="2.60.120.10">
    <property type="entry name" value="Jelly Rolls"/>
    <property type="match status" value="1"/>
</dbReference>
<dbReference type="InterPro" id="IPR014710">
    <property type="entry name" value="RmlC-like_jellyroll"/>
</dbReference>
<keyword evidence="3" id="KW-1185">Reference proteome</keyword>
<protein>
    <recommendedName>
        <fullName evidence="4">Cysteine dioxygenase</fullName>
    </recommendedName>
</protein>
<comment type="caution">
    <text evidence="2">The sequence shown here is derived from an EMBL/GenBank/DDBJ whole genome shotgun (WGS) entry which is preliminary data.</text>
</comment>